<dbReference type="EMBL" id="JADEWZ010000002">
    <property type="protein sequence ID" value="MBE9114673.1"/>
    <property type="molecule type" value="Genomic_DNA"/>
</dbReference>
<dbReference type="Gene3D" id="3.30.450.20">
    <property type="entry name" value="PAS domain"/>
    <property type="match status" value="2"/>
</dbReference>
<organism evidence="2 3">
    <name type="scientific">Lusitaniella coriacea LEGE 07157</name>
    <dbReference type="NCBI Taxonomy" id="945747"/>
    <lineage>
        <taxon>Bacteria</taxon>
        <taxon>Bacillati</taxon>
        <taxon>Cyanobacteriota</taxon>
        <taxon>Cyanophyceae</taxon>
        <taxon>Spirulinales</taxon>
        <taxon>Lusitaniellaceae</taxon>
        <taxon>Lusitaniella</taxon>
    </lineage>
</organism>
<dbReference type="RefSeq" id="WP_194027759.1">
    <property type="nucleotide sequence ID" value="NZ_JADEWZ010000002.1"/>
</dbReference>
<name>A0A8J7B8K8_9CYAN</name>
<dbReference type="InterPro" id="IPR035965">
    <property type="entry name" value="PAS-like_dom_sf"/>
</dbReference>
<dbReference type="NCBIfam" id="TIGR00229">
    <property type="entry name" value="sensory_box"/>
    <property type="match status" value="1"/>
</dbReference>
<dbReference type="Proteomes" id="UP000654482">
    <property type="component" value="Unassembled WGS sequence"/>
</dbReference>
<dbReference type="InterPro" id="IPR000014">
    <property type="entry name" value="PAS"/>
</dbReference>
<comment type="caution">
    <text evidence="2">The sequence shown here is derived from an EMBL/GenBank/DDBJ whole genome shotgun (WGS) entry which is preliminary data.</text>
</comment>
<protein>
    <submittedName>
        <fullName evidence="2">PAS domain S-box protein</fullName>
    </submittedName>
</protein>
<feature type="domain" description="PAS" evidence="1">
    <location>
        <begin position="141"/>
        <end position="192"/>
    </location>
</feature>
<evidence type="ECO:0000313" key="3">
    <source>
        <dbReference type="Proteomes" id="UP000654482"/>
    </source>
</evidence>
<dbReference type="SUPFAM" id="SSF55785">
    <property type="entry name" value="PYP-like sensor domain (PAS domain)"/>
    <property type="match status" value="2"/>
</dbReference>
<accession>A0A8J7B8K8</accession>
<dbReference type="CDD" id="cd00130">
    <property type="entry name" value="PAS"/>
    <property type="match status" value="2"/>
</dbReference>
<dbReference type="PROSITE" id="PS50112">
    <property type="entry name" value="PAS"/>
    <property type="match status" value="1"/>
</dbReference>
<dbReference type="SMART" id="SM00091">
    <property type="entry name" value="PAS"/>
    <property type="match status" value="2"/>
</dbReference>
<gene>
    <name evidence="2" type="ORF">IQ249_02065</name>
</gene>
<sequence>MHPALKELLLARETEYCLLDRDFRILEASTQMQQFLDCPVGESSGEDIRSWFPELFGIEEDIEEVLQGERKRFEYKAINRHNSAGELIYLDLQIVRSPAQPEHPPQLILLLEDVTDRMALEQTLVQGSNDLSLLLESLEASEDSLKKIITAINDALLVCTALGKIKTANRAARELLGYGENELIGRSLSDIIVNEAFSVSDLHQSLKDEFEASKEIEVTGLTKSGEQIAIAFSCSAIDSSIPSVPEFLYIGREISPPTD</sequence>
<evidence type="ECO:0000313" key="2">
    <source>
        <dbReference type="EMBL" id="MBE9114673.1"/>
    </source>
</evidence>
<reference evidence="2" key="1">
    <citation type="submission" date="2020-10" db="EMBL/GenBank/DDBJ databases">
        <authorList>
            <person name="Castelo-Branco R."/>
            <person name="Eusebio N."/>
            <person name="Adriana R."/>
            <person name="Vieira A."/>
            <person name="Brugerolle De Fraissinette N."/>
            <person name="Rezende De Castro R."/>
            <person name="Schneider M.P."/>
            <person name="Vasconcelos V."/>
            <person name="Leao P.N."/>
        </authorList>
    </citation>
    <scope>NUCLEOTIDE SEQUENCE</scope>
    <source>
        <strain evidence="2">LEGE 07157</strain>
    </source>
</reference>
<dbReference type="Pfam" id="PF13426">
    <property type="entry name" value="PAS_9"/>
    <property type="match status" value="2"/>
</dbReference>
<keyword evidence="3" id="KW-1185">Reference proteome</keyword>
<evidence type="ECO:0000259" key="1">
    <source>
        <dbReference type="PROSITE" id="PS50112"/>
    </source>
</evidence>
<proteinExistence type="predicted"/>
<dbReference type="AlphaFoldDB" id="A0A8J7B8K8"/>